<reference evidence="2" key="1">
    <citation type="submission" date="2025-08" db="UniProtKB">
        <authorList>
            <consortium name="RefSeq"/>
        </authorList>
    </citation>
    <scope>IDENTIFICATION</scope>
</reference>
<dbReference type="Proteomes" id="UP000515154">
    <property type="component" value="Linkage group LG28"/>
</dbReference>
<dbReference type="KEGG" id="osn:118768332"/>
<gene>
    <name evidence="2" type="primary">LOC118768332</name>
</gene>
<evidence type="ECO:0000313" key="1">
    <source>
        <dbReference type="Proteomes" id="UP000515154"/>
    </source>
</evidence>
<organism evidence="1 2">
    <name type="scientific">Octopus sinensis</name>
    <name type="common">East Asian common octopus</name>
    <dbReference type="NCBI Taxonomy" id="2607531"/>
    <lineage>
        <taxon>Eukaryota</taxon>
        <taxon>Metazoa</taxon>
        <taxon>Spiralia</taxon>
        <taxon>Lophotrochozoa</taxon>
        <taxon>Mollusca</taxon>
        <taxon>Cephalopoda</taxon>
        <taxon>Coleoidea</taxon>
        <taxon>Octopodiformes</taxon>
        <taxon>Octopoda</taxon>
        <taxon>Incirrata</taxon>
        <taxon>Octopodidae</taxon>
        <taxon>Octopus</taxon>
    </lineage>
</organism>
<name>A0A7E6FSA0_9MOLL</name>
<accession>A0A7E6FSA0</accession>
<evidence type="ECO:0000313" key="2">
    <source>
        <dbReference type="RefSeq" id="XP_036370475.1"/>
    </source>
</evidence>
<sequence>MKKCVAEAGISHTSFKHSSPSKTNHLFVRLPTLKTWRCVTFGYSQSSREEDLVQQRTLSKIRRHSTAESKKVIFRNVSSNGWNTGSSLQTPKANTLKKTKLKWLSAIESRRAVKRAAKSTHNK</sequence>
<dbReference type="AlphaFoldDB" id="A0A7E6FSA0"/>
<dbReference type="RefSeq" id="XP_036370475.1">
    <property type="nucleotide sequence ID" value="XM_036514582.1"/>
</dbReference>
<protein>
    <submittedName>
        <fullName evidence="2">Uncharacterized protein LOC118768332</fullName>
    </submittedName>
</protein>
<keyword evidence="1" id="KW-1185">Reference proteome</keyword>
<proteinExistence type="predicted"/>